<gene>
    <name evidence="2" type="ORF">NUU61_001285</name>
</gene>
<feature type="region of interest" description="Disordered" evidence="1">
    <location>
        <begin position="49"/>
        <end position="112"/>
    </location>
</feature>
<protein>
    <submittedName>
        <fullName evidence="2">Uncharacterized protein</fullName>
    </submittedName>
</protein>
<dbReference type="Proteomes" id="UP001141434">
    <property type="component" value="Unassembled WGS sequence"/>
</dbReference>
<keyword evidence="3" id="KW-1185">Reference proteome</keyword>
<evidence type="ECO:0000313" key="2">
    <source>
        <dbReference type="EMBL" id="KAJ5115526.1"/>
    </source>
</evidence>
<evidence type="ECO:0000313" key="3">
    <source>
        <dbReference type="Proteomes" id="UP001141434"/>
    </source>
</evidence>
<name>A0A9W9GB72_9EURO</name>
<sequence length="308" mass="34999">MSEIEAIVQATHVLSGLSVINIQDLLPYQNKLENTLRILERSLEAIQRRSSQLSGSVKPSLRPYSPTSSPDPQPPFQHGSDEPSPRPSSSSQPSTPRADERNSLVSDESENLGSDARSLLQALGDSKRSKKILDYLSSGSDPINGSQNDWIQEDPRVNDIKFCSTNRSLDAKFRRGLGQRSLAIEYDEWEQKIFNTSRVSELCRDLSAADQHDGHINQFLRENTHRFKDEKSASHGIRHGIRLLVFERTYEHVGVSAILILVYSQFRSVKYKNYLLLKELLQKDHLWGSLASGKSSWFRQCEKQYEDL</sequence>
<dbReference type="RefSeq" id="XP_056516717.1">
    <property type="nucleotide sequence ID" value="XM_056651867.1"/>
</dbReference>
<proteinExistence type="predicted"/>
<organism evidence="2 3">
    <name type="scientific">Penicillium alfredii</name>
    <dbReference type="NCBI Taxonomy" id="1506179"/>
    <lineage>
        <taxon>Eukaryota</taxon>
        <taxon>Fungi</taxon>
        <taxon>Dikarya</taxon>
        <taxon>Ascomycota</taxon>
        <taxon>Pezizomycotina</taxon>
        <taxon>Eurotiomycetes</taxon>
        <taxon>Eurotiomycetidae</taxon>
        <taxon>Eurotiales</taxon>
        <taxon>Aspergillaceae</taxon>
        <taxon>Penicillium</taxon>
    </lineage>
</organism>
<comment type="caution">
    <text evidence="2">The sequence shown here is derived from an EMBL/GenBank/DDBJ whole genome shotgun (WGS) entry which is preliminary data.</text>
</comment>
<evidence type="ECO:0000256" key="1">
    <source>
        <dbReference type="SAM" id="MobiDB-lite"/>
    </source>
</evidence>
<accession>A0A9W9GB72</accession>
<reference evidence="2" key="1">
    <citation type="submission" date="2022-11" db="EMBL/GenBank/DDBJ databases">
        <authorList>
            <person name="Petersen C."/>
        </authorList>
    </citation>
    <scope>NUCLEOTIDE SEQUENCE</scope>
    <source>
        <strain evidence="2">IBT 34128</strain>
    </source>
</reference>
<dbReference type="OrthoDB" id="4367723at2759"/>
<feature type="compositionally biased region" description="Low complexity" evidence="1">
    <location>
        <begin position="87"/>
        <end position="96"/>
    </location>
</feature>
<dbReference type="AlphaFoldDB" id="A0A9W9GB72"/>
<dbReference type="EMBL" id="JAPMSZ010000001">
    <property type="protein sequence ID" value="KAJ5115526.1"/>
    <property type="molecule type" value="Genomic_DNA"/>
</dbReference>
<dbReference type="GeneID" id="81391035"/>
<reference evidence="2" key="2">
    <citation type="journal article" date="2023" name="IMA Fungus">
        <title>Comparative genomic study of the Penicillium genus elucidates a diverse pangenome and 15 lateral gene transfer events.</title>
        <authorList>
            <person name="Petersen C."/>
            <person name="Sorensen T."/>
            <person name="Nielsen M.R."/>
            <person name="Sondergaard T.E."/>
            <person name="Sorensen J.L."/>
            <person name="Fitzpatrick D.A."/>
            <person name="Frisvad J.C."/>
            <person name="Nielsen K.L."/>
        </authorList>
    </citation>
    <scope>NUCLEOTIDE SEQUENCE</scope>
    <source>
        <strain evidence="2">IBT 34128</strain>
    </source>
</reference>